<keyword evidence="6" id="KW-0326">Glycosidase</keyword>
<evidence type="ECO:0000256" key="2">
    <source>
        <dbReference type="ARBA" id="ARBA00012000"/>
    </source>
</evidence>
<dbReference type="SUPFAM" id="SSF48150">
    <property type="entry name" value="DNA-glycosylase"/>
    <property type="match status" value="1"/>
</dbReference>
<evidence type="ECO:0000313" key="6">
    <source>
        <dbReference type="EMBL" id="MBP1931363.1"/>
    </source>
</evidence>
<gene>
    <name evidence="6" type="ORF">J2Z37_001360</name>
</gene>
<keyword evidence="3" id="KW-0227">DNA damage</keyword>
<evidence type="ECO:0000259" key="5">
    <source>
        <dbReference type="SMART" id="SM00478"/>
    </source>
</evidence>
<feature type="domain" description="HhH-GPD" evidence="5">
    <location>
        <begin position="50"/>
        <end position="212"/>
    </location>
</feature>
<comment type="catalytic activity">
    <reaction evidence="1">
        <text>Hydrolysis of alkylated DNA, releasing 3-methyladenine, 3-methylguanine, 7-methylguanine and 7-methyladenine.</text>
        <dbReference type="EC" id="3.2.2.21"/>
    </reaction>
</comment>
<dbReference type="EMBL" id="JAGGKT010000002">
    <property type="protein sequence ID" value="MBP1931363.1"/>
    <property type="molecule type" value="Genomic_DNA"/>
</dbReference>
<dbReference type="Proteomes" id="UP001519343">
    <property type="component" value="Unassembled WGS sequence"/>
</dbReference>
<dbReference type="Pfam" id="PF00730">
    <property type="entry name" value="HhH-GPD"/>
    <property type="match status" value="1"/>
</dbReference>
<dbReference type="InterPro" id="IPR051912">
    <property type="entry name" value="Alkylbase_DNA_Glycosylase/TA"/>
</dbReference>
<evidence type="ECO:0000256" key="3">
    <source>
        <dbReference type="ARBA" id="ARBA00022763"/>
    </source>
</evidence>
<dbReference type="EC" id="3.2.2.21" evidence="2"/>
<dbReference type="Gene3D" id="1.10.1670.40">
    <property type="match status" value="1"/>
</dbReference>
<dbReference type="RefSeq" id="WP_209809430.1">
    <property type="nucleotide sequence ID" value="NZ_JAGGKT010000002.1"/>
</dbReference>
<comment type="caution">
    <text evidence="6">The sequence shown here is derived from an EMBL/GenBank/DDBJ whole genome shotgun (WGS) entry which is preliminary data.</text>
</comment>
<dbReference type="InterPro" id="IPR011257">
    <property type="entry name" value="DNA_glycosylase"/>
</dbReference>
<dbReference type="CDD" id="cd00056">
    <property type="entry name" value="ENDO3c"/>
    <property type="match status" value="1"/>
</dbReference>
<evidence type="ECO:0000313" key="7">
    <source>
        <dbReference type="Proteomes" id="UP001519343"/>
    </source>
</evidence>
<dbReference type="InterPro" id="IPR003265">
    <property type="entry name" value="HhH-GPD_domain"/>
</dbReference>
<dbReference type="SMART" id="SM00478">
    <property type="entry name" value="ENDO3c"/>
    <property type="match status" value="1"/>
</dbReference>
<dbReference type="Gene3D" id="1.10.340.30">
    <property type="entry name" value="Hypothetical protein, domain 2"/>
    <property type="match status" value="1"/>
</dbReference>
<proteinExistence type="predicted"/>
<sequence>MERIILNPENEHVAKLIQSDQRLGQLITFLGTVYIPLREDPFLSLIKSIVGQQISVKAAQTIFTRVLQLVDELTPQSIYDLSEEELRQAGVSKSKITYMKSLAENVLSNDINFSVFPQLNNEEIIKLLTKTKGIGNWTAEMFLIFSLGRMDVLSVADAGLQRAVKWLYNLDRNLDGRKCMKEMSVHWNPYYSAASFYLWEAINRGYVDRFDTLEQARNRSSS</sequence>
<evidence type="ECO:0000256" key="4">
    <source>
        <dbReference type="ARBA" id="ARBA00023204"/>
    </source>
</evidence>
<dbReference type="PANTHER" id="PTHR43003:SF5">
    <property type="entry name" value="DNA-3-METHYLADENINE GLYCOSYLASE"/>
    <property type="match status" value="1"/>
</dbReference>
<name>A0ABS4GM67_9BACL</name>
<keyword evidence="7" id="KW-1185">Reference proteome</keyword>
<evidence type="ECO:0000256" key="1">
    <source>
        <dbReference type="ARBA" id="ARBA00000086"/>
    </source>
</evidence>
<dbReference type="GO" id="GO:0003905">
    <property type="term" value="F:alkylbase DNA N-glycosylase activity"/>
    <property type="evidence" value="ECO:0007669"/>
    <property type="project" value="UniProtKB-EC"/>
</dbReference>
<keyword evidence="6" id="KW-0378">Hydrolase</keyword>
<accession>A0ABS4GM67</accession>
<reference evidence="6 7" key="1">
    <citation type="submission" date="2021-03" db="EMBL/GenBank/DDBJ databases">
        <title>Genomic Encyclopedia of Type Strains, Phase IV (KMG-IV): sequencing the most valuable type-strain genomes for metagenomic binning, comparative biology and taxonomic classification.</title>
        <authorList>
            <person name="Goeker M."/>
        </authorList>
    </citation>
    <scope>NUCLEOTIDE SEQUENCE [LARGE SCALE GENOMIC DNA]</scope>
    <source>
        <strain evidence="6 7">DSM 24738</strain>
    </source>
</reference>
<dbReference type="PANTHER" id="PTHR43003">
    <property type="entry name" value="DNA-3-METHYLADENINE GLYCOSYLASE"/>
    <property type="match status" value="1"/>
</dbReference>
<keyword evidence="4" id="KW-0234">DNA repair</keyword>
<organism evidence="6 7">
    <name type="scientific">Ammoniphilus resinae</name>
    <dbReference type="NCBI Taxonomy" id="861532"/>
    <lineage>
        <taxon>Bacteria</taxon>
        <taxon>Bacillati</taxon>
        <taxon>Bacillota</taxon>
        <taxon>Bacilli</taxon>
        <taxon>Bacillales</taxon>
        <taxon>Paenibacillaceae</taxon>
        <taxon>Aneurinibacillus group</taxon>
        <taxon>Ammoniphilus</taxon>
    </lineage>
</organism>
<protein>
    <recommendedName>
        <fullName evidence="2">DNA-3-methyladenine glycosylase II</fullName>
        <ecNumber evidence="2">3.2.2.21</ecNumber>
    </recommendedName>
</protein>